<evidence type="ECO:0000313" key="2">
    <source>
        <dbReference type="EMBL" id="VEL07195.1"/>
    </source>
</evidence>
<gene>
    <name evidence="2" type="ORF">PXEA_LOCUS635</name>
</gene>
<evidence type="ECO:0000256" key="1">
    <source>
        <dbReference type="SAM" id="MobiDB-lite"/>
    </source>
</evidence>
<feature type="compositionally biased region" description="Basic and acidic residues" evidence="1">
    <location>
        <begin position="168"/>
        <end position="178"/>
    </location>
</feature>
<dbReference type="Proteomes" id="UP000784294">
    <property type="component" value="Unassembled WGS sequence"/>
</dbReference>
<dbReference type="AlphaFoldDB" id="A0A448WAT1"/>
<name>A0A448WAT1_9PLAT</name>
<dbReference type="EMBL" id="CAAALY010001233">
    <property type="protein sequence ID" value="VEL07195.1"/>
    <property type="molecule type" value="Genomic_DNA"/>
</dbReference>
<organism evidence="2 3">
    <name type="scientific">Protopolystoma xenopodis</name>
    <dbReference type="NCBI Taxonomy" id="117903"/>
    <lineage>
        <taxon>Eukaryota</taxon>
        <taxon>Metazoa</taxon>
        <taxon>Spiralia</taxon>
        <taxon>Lophotrochozoa</taxon>
        <taxon>Platyhelminthes</taxon>
        <taxon>Monogenea</taxon>
        <taxon>Polyopisthocotylea</taxon>
        <taxon>Polystomatidea</taxon>
        <taxon>Polystomatidae</taxon>
        <taxon>Protopolystoma</taxon>
    </lineage>
</organism>
<comment type="caution">
    <text evidence="2">The sequence shown here is derived from an EMBL/GenBank/DDBJ whole genome shotgun (WGS) entry which is preliminary data.</text>
</comment>
<accession>A0A448WAT1</accession>
<feature type="compositionally biased region" description="Basic and acidic residues" evidence="1">
    <location>
        <begin position="101"/>
        <end position="113"/>
    </location>
</feature>
<keyword evidence="3" id="KW-1185">Reference proteome</keyword>
<sequence>MAGLFLRTFEYIASGQEGLLSGSARSSKSDFTTASCFFPHGFTKKKGVAKAKTVQESKPPAGFDVSPAREDGLDTSHIILSPLAFEQEAKEKLAVPTNKGQDGDSRRGGREAEMVAESEAASDFDKAKMHGPSKGQPAQMDTNWRATEGPRLPRSYSSSSNDSDTDTSDPKSNPDDSRTSSLHSVSLNLYKRSSFHWLASSGSKTLQINYPSSKEDHSEDSFSDRNLEAVQLMQAPGMGVRRVKVCSGERQQKGPCGAQMEDEEAQSRHEALLPEHYCFQESALGRHSHSPFLGLHAAEQQIGLPRRHSSLGDDGSCSTKDDVGLTVKKMPTSCSRDRVSLARPVTEPVGNESWIKRLRRRFVGWTKSECITATEMFPQMCNAELEYWIPMQWAIRMIHRAYVCGYIVEPRDLNTLIMVLSLEVHEPAWAPVGFLGHSEVNSSQ</sequence>
<proteinExistence type="predicted"/>
<reference evidence="2" key="1">
    <citation type="submission" date="2018-11" db="EMBL/GenBank/DDBJ databases">
        <authorList>
            <consortium name="Pathogen Informatics"/>
        </authorList>
    </citation>
    <scope>NUCLEOTIDE SEQUENCE</scope>
</reference>
<feature type="region of interest" description="Disordered" evidence="1">
    <location>
        <begin position="92"/>
        <end position="182"/>
    </location>
</feature>
<protein>
    <submittedName>
        <fullName evidence="2">Uncharacterized protein</fullName>
    </submittedName>
</protein>
<evidence type="ECO:0000313" key="3">
    <source>
        <dbReference type="Proteomes" id="UP000784294"/>
    </source>
</evidence>